<evidence type="ECO:0000313" key="4">
    <source>
        <dbReference type="Proteomes" id="UP000826195"/>
    </source>
</evidence>
<dbReference type="Proteomes" id="UP000826195">
    <property type="component" value="Unassembled WGS sequence"/>
</dbReference>
<sequence>MWFILSGHLNIFRQDQQLQSYYGYVHNPSRLLVCISDDPRDAVIWNNQIEWNPSSSDEVYNDDLTDFVFPTNRSNEEKLCDIDIESWECFSEWNHHYFQWNKTYSFHVPMGPVYDCRWENFKEFSKLDETDPNFNPVKKNRDQNSTYFSFHESGALVVSIRGSSNAQFLLCKSQNYITSFCYWVIIGGWGNTITAIRKCENGIPSGLPVAGSNCSVLRASVTQHFPLNEFEWKTFIIDWDRKSQTIKLYNPNELILSYTDPDFTSSNKVEIHYVFYGNPDPKIKMLFRFHEYHYILTNQLDAKLTSPPVSADNFHTICIDMLIGLCLECELLVNLVDGNGTKQITELITRSPAYHNIQHDLPTWQYFRINASNVDNYPSPITLEFITKLSTTGNDIKHHWALTRFEKCLPNQAVKTIATNVMGLNNYPFLSWPNVTCQRFSYNKQNEEILSSIANFYYPPEDFRLCPNFSFGPHCATPCSKYFNYFCNHLTMCTQDGCFCAQGYSGFKCQKSCERGSFGYECRKLCSNCIAERCDAYDGRCDSGCIESPDRFHIPPYCDIVIESPPSPSVDHINETTVRVFLLELNEYKHVIILFIFEIESDTENSQSKLATEEYIKINNIEKKIYSAVFTNLTVGTKYSVRSLSTIHYDENQYKHMEGARKTFSTSCDWDSKFEIKPGERSILLERVSQKQHSPCADNWYSVELAMISSSTNKSYSIDINHIPHKFPMLFSNLAPYTDFKICIRNLDVKFSYYQQVQTLEAEPSEVELIKPDSVYATEAIIEWFPPIFPNGKILGYNLTIQVIQHAGCEDNYLITPKHLIDPRTVIINDSETFRMSYKFINLIPYVMYEITIRAFNTKIGVESKTRMDTDQLEIPTEIFEDLKFENDLITWKKPSNCSTITGPIVDARFLLVGLSQSVKNFSYQSLKGEFTVNLTNIDGIYGSEQYRARVYVLHYPKRLHNETAYAEISFVTNPRPPPKVELLEIIEVNQQEQTLKLRWKKPTPPTNGEIIYYAIRFSGINIETTDIAYVYPNETCQLWTDLICAVIKQPFGTREFIEVRAYNKDVNKAGDVNTVEYQHHEGAPSLPELISINEINKGVIDIQWKHPYITGGPLKSFMINVEIISSRLEKLKDYFHKNVKNIDLPIQEYKKDYSTRVYLLPSTLYKISIKATTKSQNGSESIAHIETRSTLSFEFEPHLIVGDDDSTIKLVIPSIINNTVNSLLNIVVKGGLMCEQGAILELTLETDVGLEYHESAWLAASFTTRKKVNRIFVVGDGQSYNGNINCPLHKEISYVIVIVVYESDTIKSIIWKSPSFTVGMNSKKSYILYWLIPLLLLLIVFIGLIYFYVKRGDSTAKSDRFLVRHLNKQVKSVNRIHTVSPDMLDHQELISLNPSTSIEELSSFTPQELTIYCGDAYYSRQLLYHLKRPLLCISDNSQDAMIWNTNLQWNYPDEAYSDRHHLSESYLSNDPKHYSDYCYLNIDSLECLHAWTQHNSNWSQISSFIKPMGPVFDTRWEHFPEYQIFDTSSTIYHPVKTFINGVYSNLVLNETGSVTVSIRGISNAHLAICKGDNFYNDFCYWLIIGGWNNNKTAIRKCPQGLPLGIPDSKSECYSLKAFIDQHFPLSISEWKTFVIAWEAESQTISLYDPNKKVLSYTDDNYESSQKNIKYHVFYRSPNSHNSLLFRFHEYNYTLTTQPEAKLTSPTLMINDSRDFCINMLIGLCRECELQISLLDKSSNQCSKKKFSGSVSYRVDHSLPMWQYGQLTASNISQCQAPLRLEISSFLKTNTEKKNYHWAISNLRECLPEKTIKKVSMIASQDYTDHYYWPEVTCQRLSYNPEHSKIISSTQKVSVAPSDITLCQRFFIGPYCETSCISVFGNNCEHVTVCNENGCFCSQGYMNSDCTKVCPNQFYGYGCTKRCNNCLKDLCDAYSGYCFNGCKQRVDHFYLPPNCDIDIGPPQASDFNQNNETSIRVSFKEIDDYKNINATFIFELALKSEIVGIKTAQEILSESNNISSKTYFENFNRLTPGTRYAVRILLNIRFKETYKKIIGNWRNFTTACKGKL</sequence>
<dbReference type="SMART" id="SM00060">
    <property type="entry name" value="FN3"/>
    <property type="match status" value="5"/>
</dbReference>
<proteinExistence type="predicted"/>
<organism evidence="3 4">
    <name type="scientific">Cotesia glomerata</name>
    <name type="common">Lepidopteran parasitic wasp</name>
    <name type="synonym">Apanteles glomeratus</name>
    <dbReference type="NCBI Taxonomy" id="32391"/>
    <lineage>
        <taxon>Eukaryota</taxon>
        <taxon>Metazoa</taxon>
        <taxon>Ecdysozoa</taxon>
        <taxon>Arthropoda</taxon>
        <taxon>Hexapoda</taxon>
        <taxon>Insecta</taxon>
        <taxon>Pterygota</taxon>
        <taxon>Neoptera</taxon>
        <taxon>Endopterygota</taxon>
        <taxon>Hymenoptera</taxon>
        <taxon>Apocrita</taxon>
        <taxon>Ichneumonoidea</taxon>
        <taxon>Braconidae</taxon>
        <taxon>Microgastrinae</taxon>
        <taxon>Cotesia</taxon>
    </lineage>
</organism>
<keyword evidence="1" id="KW-0812">Transmembrane</keyword>
<name>A0AAV7IMK6_COTGL</name>
<dbReference type="CDD" id="cd00063">
    <property type="entry name" value="FN3"/>
    <property type="match status" value="2"/>
</dbReference>
<dbReference type="Gene3D" id="2.170.300.10">
    <property type="entry name" value="Tie2 ligand-binding domain superfamily"/>
    <property type="match status" value="2"/>
</dbReference>
<comment type="caution">
    <text evidence="3">The sequence shown here is derived from an EMBL/GenBank/DDBJ whole genome shotgun (WGS) entry which is preliminary data.</text>
</comment>
<dbReference type="SUPFAM" id="SSF49265">
    <property type="entry name" value="Fibronectin type III"/>
    <property type="match status" value="3"/>
</dbReference>
<evidence type="ECO:0000256" key="1">
    <source>
        <dbReference type="SAM" id="Phobius"/>
    </source>
</evidence>
<dbReference type="PANTHER" id="PTHR46957">
    <property type="entry name" value="CYTOKINE RECEPTOR"/>
    <property type="match status" value="1"/>
</dbReference>
<dbReference type="InterPro" id="IPR013783">
    <property type="entry name" value="Ig-like_fold"/>
</dbReference>
<gene>
    <name evidence="3" type="ORF">KQX54_010079</name>
</gene>
<dbReference type="EMBL" id="JAHXZJ010001119">
    <property type="protein sequence ID" value="KAH0554367.1"/>
    <property type="molecule type" value="Genomic_DNA"/>
</dbReference>
<protein>
    <recommendedName>
        <fullName evidence="2">Fibronectin type-III domain-containing protein</fullName>
    </recommendedName>
</protein>
<dbReference type="InterPro" id="IPR022041">
    <property type="entry name" value="Methyltransf_FA"/>
</dbReference>
<keyword evidence="4" id="KW-1185">Reference proteome</keyword>
<reference evidence="3 4" key="1">
    <citation type="journal article" date="2021" name="J. Hered.">
        <title>A chromosome-level genome assembly of the parasitoid wasp, Cotesia glomerata (Hymenoptera: Braconidae).</title>
        <authorList>
            <person name="Pinto B.J."/>
            <person name="Weis J.J."/>
            <person name="Gamble T."/>
            <person name="Ode P.J."/>
            <person name="Paul R."/>
            <person name="Zaspel J.M."/>
        </authorList>
    </citation>
    <scope>NUCLEOTIDE SEQUENCE [LARGE SCALE GENOMIC DNA]</scope>
    <source>
        <strain evidence="3">CgM1</strain>
    </source>
</reference>
<dbReference type="PROSITE" id="PS50853">
    <property type="entry name" value="FN3"/>
    <property type="match status" value="1"/>
</dbReference>
<evidence type="ECO:0000313" key="3">
    <source>
        <dbReference type="EMBL" id="KAH0554367.1"/>
    </source>
</evidence>
<evidence type="ECO:0000259" key="2">
    <source>
        <dbReference type="PROSITE" id="PS50853"/>
    </source>
</evidence>
<dbReference type="Gene3D" id="2.60.40.10">
    <property type="entry name" value="Immunoglobulins"/>
    <property type="match status" value="2"/>
</dbReference>
<dbReference type="Pfam" id="PF12248">
    <property type="entry name" value="Methyltransf_FA"/>
    <property type="match status" value="2"/>
</dbReference>
<feature type="domain" description="Fibronectin type-III" evidence="2">
    <location>
        <begin position="763"/>
        <end position="876"/>
    </location>
</feature>
<dbReference type="PANTHER" id="PTHR46957:SF3">
    <property type="entry name" value="CYTOKINE RECEPTOR"/>
    <property type="match status" value="1"/>
</dbReference>
<accession>A0AAV7IMK6</accession>
<keyword evidence="1" id="KW-0472">Membrane</keyword>
<dbReference type="InterPro" id="IPR003961">
    <property type="entry name" value="FN3_dom"/>
</dbReference>
<dbReference type="InterPro" id="IPR050713">
    <property type="entry name" value="RTP_Phos/Ushers"/>
</dbReference>
<keyword evidence="1" id="KW-1133">Transmembrane helix</keyword>
<feature type="transmembrane region" description="Helical" evidence="1">
    <location>
        <begin position="1328"/>
        <end position="1350"/>
    </location>
</feature>
<dbReference type="InterPro" id="IPR036116">
    <property type="entry name" value="FN3_sf"/>
</dbReference>
<dbReference type="GO" id="GO:0016020">
    <property type="term" value="C:membrane"/>
    <property type="evidence" value="ECO:0007669"/>
    <property type="project" value="UniProtKB-SubCell"/>
</dbReference>